<dbReference type="PANTHER" id="PTHR15337:SF11">
    <property type="entry name" value="THIOREDOXIN DOMAIN-CONTAINING PROTEIN"/>
    <property type="match status" value="1"/>
</dbReference>
<dbReference type="STRING" id="563176.SAMN04488090_1842"/>
<evidence type="ECO:0000313" key="4">
    <source>
        <dbReference type="EMBL" id="SDL80796.1"/>
    </source>
</evidence>
<sequence length="143" mass="15941">MKLFRLVILLALSGLTLQTQAFDEPKTPGIQFYHGSWKQALTKAKAEKKLIFLDAYTTWCGPCKWMQAKSFPNKQVGDVYNSKFINMKVDMEAGEGIMLSNKYPVDGYPTLFFIDGDGKVVKKIMGAQTPDQLLAIARDAAAL</sequence>
<name>A0A1G9N2K3_9BACT</name>
<keyword evidence="1 2" id="KW-0732">Signal</keyword>
<dbReference type="EMBL" id="FNGS01000003">
    <property type="protein sequence ID" value="SDL80796.1"/>
    <property type="molecule type" value="Genomic_DNA"/>
</dbReference>
<reference evidence="4 5" key="1">
    <citation type="submission" date="2016-10" db="EMBL/GenBank/DDBJ databases">
        <authorList>
            <person name="de Groot N.N."/>
        </authorList>
    </citation>
    <scope>NUCLEOTIDE SEQUENCE [LARGE SCALE GENOMIC DNA]</scope>
    <source>
        <strain evidence="4 5">DSM 21668</strain>
    </source>
</reference>
<dbReference type="PROSITE" id="PS51352">
    <property type="entry name" value="THIOREDOXIN_2"/>
    <property type="match status" value="1"/>
</dbReference>
<protein>
    <submittedName>
        <fullName evidence="4">Thioredoxin</fullName>
    </submittedName>
</protein>
<dbReference type="CDD" id="cd02947">
    <property type="entry name" value="TRX_family"/>
    <property type="match status" value="1"/>
</dbReference>
<dbReference type="InterPro" id="IPR036249">
    <property type="entry name" value="Thioredoxin-like_sf"/>
</dbReference>
<evidence type="ECO:0000259" key="3">
    <source>
        <dbReference type="PROSITE" id="PS51352"/>
    </source>
</evidence>
<keyword evidence="5" id="KW-1185">Reference proteome</keyword>
<dbReference type="RefSeq" id="WP_093200736.1">
    <property type="nucleotide sequence ID" value="NZ_FNGS01000003.1"/>
</dbReference>
<feature type="signal peptide" evidence="2">
    <location>
        <begin position="1"/>
        <end position="21"/>
    </location>
</feature>
<dbReference type="Gene3D" id="3.40.30.10">
    <property type="entry name" value="Glutaredoxin"/>
    <property type="match status" value="1"/>
</dbReference>
<evidence type="ECO:0000256" key="2">
    <source>
        <dbReference type="SAM" id="SignalP"/>
    </source>
</evidence>
<evidence type="ECO:0000256" key="1">
    <source>
        <dbReference type="ARBA" id="ARBA00022729"/>
    </source>
</evidence>
<gene>
    <name evidence="4" type="ORF">SAMN04488090_1842</name>
</gene>
<dbReference type="OrthoDB" id="9811036at2"/>
<evidence type="ECO:0000313" key="5">
    <source>
        <dbReference type="Proteomes" id="UP000198901"/>
    </source>
</evidence>
<dbReference type="Pfam" id="PF00085">
    <property type="entry name" value="Thioredoxin"/>
    <property type="match status" value="1"/>
</dbReference>
<dbReference type="Proteomes" id="UP000198901">
    <property type="component" value="Unassembled WGS sequence"/>
</dbReference>
<feature type="chain" id="PRO_5011672972" evidence="2">
    <location>
        <begin position="22"/>
        <end position="143"/>
    </location>
</feature>
<dbReference type="InterPro" id="IPR013766">
    <property type="entry name" value="Thioredoxin_domain"/>
</dbReference>
<dbReference type="AlphaFoldDB" id="A0A1G9N2K3"/>
<organism evidence="4 5">
    <name type="scientific">Siphonobacter aquaeclarae</name>
    <dbReference type="NCBI Taxonomy" id="563176"/>
    <lineage>
        <taxon>Bacteria</taxon>
        <taxon>Pseudomonadati</taxon>
        <taxon>Bacteroidota</taxon>
        <taxon>Cytophagia</taxon>
        <taxon>Cytophagales</taxon>
        <taxon>Cytophagaceae</taxon>
        <taxon>Siphonobacter</taxon>
    </lineage>
</organism>
<dbReference type="SUPFAM" id="SSF52833">
    <property type="entry name" value="Thioredoxin-like"/>
    <property type="match status" value="1"/>
</dbReference>
<feature type="domain" description="Thioredoxin" evidence="3">
    <location>
        <begin position="13"/>
        <end position="142"/>
    </location>
</feature>
<dbReference type="PANTHER" id="PTHR15337">
    <property type="entry name" value="ANTERIOR GRADIENT PROTEIN-RELATED"/>
    <property type="match status" value="1"/>
</dbReference>
<proteinExistence type="predicted"/>
<accession>A0A1G9N2K3</accession>
<dbReference type="InterPro" id="IPR051099">
    <property type="entry name" value="AGR/TXD"/>
</dbReference>